<accession>A0A0B7GVK7</accession>
<evidence type="ECO:0000313" key="2">
    <source>
        <dbReference type="EMBL" id="CEM60716.1"/>
    </source>
</evidence>
<gene>
    <name evidence="3" type="ORF">FUT82_13710</name>
    <name evidence="2" type="ORF">TPHV1_100036</name>
</gene>
<evidence type="ECO:0000256" key="1">
    <source>
        <dbReference type="SAM" id="Phobius"/>
    </source>
</evidence>
<name>A0A0B7GVK7_TREPH</name>
<dbReference type="GeneID" id="57754203"/>
<dbReference type="AlphaFoldDB" id="A0A0B7GVK7"/>
<evidence type="ECO:0000313" key="5">
    <source>
        <dbReference type="Proteomes" id="UP000323594"/>
    </source>
</evidence>
<keyword evidence="1" id="KW-1133">Transmembrane helix</keyword>
<evidence type="ECO:0000313" key="3">
    <source>
        <dbReference type="EMBL" id="QEJ98945.1"/>
    </source>
</evidence>
<evidence type="ECO:0000313" key="4">
    <source>
        <dbReference type="Proteomes" id="UP000042527"/>
    </source>
</evidence>
<reference evidence="3 5" key="3">
    <citation type="submission" date="2019-08" db="EMBL/GenBank/DDBJ databases">
        <authorList>
            <person name="Kuhnert P."/>
        </authorList>
    </citation>
    <scope>NUCLEOTIDE SEQUENCE [LARGE SCALE GENOMIC DNA]</scope>
    <source>
        <strain evidence="3 5">B36.5</strain>
    </source>
</reference>
<dbReference type="OrthoDB" id="362994at2"/>
<dbReference type="RefSeq" id="WP_024753107.1">
    <property type="nucleotide sequence ID" value="NZ_CDNC01000002.1"/>
</dbReference>
<dbReference type="Proteomes" id="UP000042527">
    <property type="component" value="Unassembled WGS sequence"/>
</dbReference>
<dbReference type="EMBL" id="CDNC01000002">
    <property type="protein sequence ID" value="CEM60716.1"/>
    <property type="molecule type" value="Genomic_DNA"/>
</dbReference>
<reference evidence="2" key="1">
    <citation type="submission" date="2015-01" db="EMBL/GenBank/DDBJ databases">
        <authorList>
            <person name="Xiang T."/>
            <person name="Song Y."/>
            <person name="Huang L."/>
            <person name="Wang B."/>
            <person name="Wu P."/>
        </authorList>
    </citation>
    <scope>NUCLEOTIDE SEQUENCE [LARGE SCALE GENOMIC DNA]</scope>
    <source>
        <strain evidence="2">V1</strain>
    </source>
</reference>
<keyword evidence="4" id="KW-1185">Reference proteome</keyword>
<keyword evidence="1" id="KW-0472">Membrane</keyword>
<dbReference type="EMBL" id="CP042817">
    <property type="protein sequence ID" value="QEJ98945.1"/>
    <property type="molecule type" value="Genomic_DNA"/>
</dbReference>
<proteinExistence type="predicted"/>
<feature type="transmembrane region" description="Helical" evidence="1">
    <location>
        <begin position="123"/>
        <end position="146"/>
    </location>
</feature>
<reference evidence="4" key="2">
    <citation type="submission" date="2015-01" db="EMBL/GenBank/DDBJ databases">
        <authorList>
            <person name="Manzoor Shahid"/>
            <person name="Zubair Saima"/>
        </authorList>
    </citation>
    <scope>NUCLEOTIDE SEQUENCE [LARGE SCALE GENOMIC DNA]</scope>
    <source>
        <strain evidence="4">V1</strain>
    </source>
</reference>
<protein>
    <submittedName>
        <fullName evidence="2">Uncharacterized protein</fullName>
    </submittedName>
</protein>
<sequence>MSKALLIPQEIFVGDPAELIIPLSKSDISSLKNFHIEEALLVSPIQTPAITISQIMIIERNNQPHLSIHFIPWDSGLIHFPDLASKGIGIKIPDITVSSILEKTQTNTLQEARAPLLSSRTAYFMYGIIAAGIVFVFILLLIIFLLKKYLYFFLQKLPAKRRVRKFKKQIKKLKRELGARQHLNEVQIKTWYKNFERALRVYIFSSAFINKEKLASFSALTYPEVNYAVKKNAKKNSEAGAQIAQMLQKLELGRYGNNKGVEHLRLQKELIDAADPLILTLETELEQRTLPHD</sequence>
<organism evidence="2 4">
    <name type="scientific">Treponema phagedenis</name>
    <dbReference type="NCBI Taxonomy" id="162"/>
    <lineage>
        <taxon>Bacteria</taxon>
        <taxon>Pseudomonadati</taxon>
        <taxon>Spirochaetota</taxon>
        <taxon>Spirochaetia</taxon>
        <taxon>Spirochaetales</taxon>
        <taxon>Treponemataceae</taxon>
        <taxon>Treponema</taxon>
    </lineage>
</organism>
<keyword evidence="1" id="KW-0812">Transmembrane</keyword>
<dbReference type="Proteomes" id="UP000323594">
    <property type="component" value="Chromosome"/>
</dbReference>